<dbReference type="InterPro" id="IPR016166">
    <property type="entry name" value="FAD-bd_PCMH"/>
</dbReference>
<dbReference type="InterPro" id="IPR016169">
    <property type="entry name" value="FAD-bd_PCMH_sub2"/>
</dbReference>
<reference evidence="4" key="2">
    <citation type="submission" date="2020-09" db="EMBL/GenBank/DDBJ databases">
        <authorList>
            <person name="Sun Q."/>
            <person name="Kim S."/>
        </authorList>
    </citation>
    <scope>NUCLEOTIDE SEQUENCE</scope>
    <source>
        <strain evidence="4">KCTC 23310</strain>
    </source>
</reference>
<dbReference type="Gene3D" id="3.30.465.10">
    <property type="match status" value="1"/>
</dbReference>
<dbReference type="PANTHER" id="PTHR11748:SF103">
    <property type="entry name" value="GLYCOLATE OXIDASE SUBUNIT GLCE"/>
    <property type="match status" value="1"/>
</dbReference>
<keyword evidence="1" id="KW-0285">Flavoprotein</keyword>
<dbReference type="AlphaFoldDB" id="A0A918TP53"/>
<keyword evidence="5" id="KW-1185">Reference proteome</keyword>
<keyword evidence="2" id="KW-0274">FAD</keyword>
<dbReference type="RefSeq" id="WP_189411426.1">
    <property type="nucleotide sequence ID" value="NZ_BMYJ01000005.1"/>
</dbReference>
<name>A0A918TP53_9RHOB</name>
<protein>
    <submittedName>
        <fullName evidence="4">2-hydroxy-acid oxidase</fullName>
    </submittedName>
</protein>
<evidence type="ECO:0000313" key="5">
    <source>
        <dbReference type="Proteomes" id="UP000638981"/>
    </source>
</evidence>
<dbReference type="GO" id="GO:0071949">
    <property type="term" value="F:FAD binding"/>
    <property type="evidence" value="ECO:0007669"/>
    <property type="project" value="InterPro"/>
</dbReference>
<dbReference type="Proteomes" id="UP000638981">
    <property type="component" value="Unassembled WGS sequence"/>
</dbReference>
<evidence type="ECO:0000256" key="1">
    <source>
        <dbReference type="ARBA" id="ARBA00022630"/>
    </source>
</evidence>
<dbReference type="GO" id="GO:0003824">
    <property type="term" value="F:catalytic activity"/>
    <property type="evidence" value="ECO:0007669"/>
    <property type="project" value="InterPro"/>
</dbReference>
<feature type="domain" description="FAD-binding PCMH-type" evidence="3">
    <location>
        <begin position="1"/>
        <end position="171"/>
    </location>
</feature>
<gene>
    <name evidence="4" type="ORF">GCM10007315_19080</name>
</gene>
<sequence length="350" mass="36662">MQPQSEEELAEMVRSADAPLALRGGATRHGPGAGLALETGGLSGISLYEPGALTLVVRAGTPLDQVEAALAAEHQQLAFEPPRLGPLLGRDGVSTIGGVAATNASGPRRVQAGACRDAMIGIRFVDGRGEVIRNGGRVMKNVTGYDLVKLLAGSRGRLGVITELAFKLAPRPERVVTLIVPGDPVAAMTKALGSPYDVTGAGYLPGIGAIVRVEGLSASVTYRAERLAALLPGAEIVEGGQDHWAALRDVLPFAGQVGDVWRVICRPSDATALIERAGAEAHLMDWGGGLIWFLTEPDHDLRTALGSFQGHAIRIRGAKDHLPLSPQVQALNQGLYHQFDPKGLFAQQGA</sequence>
<dbReference type="SUPFAM" id="SSF55103">
    <property type="entry name" value="FAD-linked oxidases, C-terminal domain"/>
    <property type="match status" value="1"/>
</dbReference>
<dbReference type="InterPro" id="IPR006094">
    <property type="entry name" value="Oxid_FAD_bind_N"/>
</dbReference>
<dbReference type="InterPro" id="IPR036318">
    <property type="entry name" value="FAD-bd_PCMH-like_sf"/>
</dbReference>
<reference evidence="4" key="1">
    <citation type="journal article" date="2014" name="Int. J. Syst. Evol. Microbiol.">
        <title>Complete genome sequence of Corynebacterium casei LMG S-19264T (=DSM 44701T), isolated from a smear-ripened cheese.</title>
        <authorList>
            <consortium name="US DOE Joint Genome Institute (JGI-PGF)"/>
            <person name="Walter F."/>
            <person name="Albersmeier A."/>
            <person name="Kalinowski J."/>
            <person name="Ruckert C."/>
        </authorList>
    </citation>
    <scope>NUCLEOTIDE SEQUENCE</scope>
    <source>
        <strain evidence="4">KCTC 23310</strain>
    </source>
</reference>
<dbReference type="PANTHER" id="PTHR11748">
    <property type="entry name" value="D-LACTATE DEHYDROGENASE"/>
    <property type="match status" value="1"/>
</dbReference>
<comment type="caution">
    <text evidence="4">The sequence shown here is derived from an EMBL/GenBank/DDBJ whole genome shotgun (WGS) entry which is preliminary data.</text>
</comment>
<accession>A0A918TP53</accession>
<dbReference type="PROSITE" id="PS51387">
    <property type="entry name" value="FAD_PCMH"/>
    <property type="match status" value="1"/>
</dbReference>
<evidence type="ECO:0000259" key="3">
    <source>
        <dbReference type="PROSITE" id="PS51387"/>
    </source>
</evidence>
<dbReference type="InterPro" id="IPR016164">
    <property type="entry name" value="FAD-linked_Oxase-like_C"/>
</dbReference>
<evidence type="ECO:0000256" key="2">
    <source>
        <dbReference type="ARBA" id="ARBA00022827"/>
    </source>
</evidence>
<dbReference type="Pfam" id="PF01565">
    <property type="entry name" value="FAD_binding_4"/>
    <property type="match status" value="1"/>
</dbReference>
<organism evidence="4 5">
    <name type="scientific">Neogemmobacter tilapiae</name>
    <dbReference type="NCBI Taxonomy" id="875041"/>
    <lineage>
        <taxon>Bacteria</taxon>
        <taxon>Pseudomonadati</taxon>
        <taxon>Pseudomonadota</taxon>
        <taxon>Alphaproteobacteria</taxon>
        <taxon>Rhodobacterales</taxon>
        <taxon>Paracoccaceae</taxon>
        <taxon>Neogemmobacter</taxon>
    </lineage>
</organism>
<proteinExistence type="predicted"/>
<dbReference type="EMBL" id="BMYJ01000005">
    <property type="protein sequence ID" value="GHC56016.1"/>
    <property type="molecule type" value="Genomic_DNA"/>
</dbReference>
<dbReference type="SUPFAM" id="SSF56176">
    <property type="entry name" value="FAD-binding/transporter-associated domain-like"/>
    <property type="match status" value="1"/>
</dbReference>
<evidence type="ECO:0000313" key="4">
    <source>
        <dbReference type="EMBL" id="GHC56016.1"/>
    </source>
</evidence>